<gene>
    <name evidence="1" type="ORF">ABIC55_003634</name>
</gene>
<evidence type="ECO:0008006" key="3">
    <source>
        <dbReference type="Google" id="ProtNLM"/>
    </source>
</evidence>
<name>A0ABV2KCA5_SPOPS</name>
<dbReference type="InterPro" id="IPR021145">
    <property type="entry name" value="Portal_protein_SPP1_Gp6-like"/>
</dbReference>
<keyword evidence="2" id="KW-1185">Reference proteome</keyword>
<sequence>MTLFKAGAQFPPQDSIERLSRYERMRKLFEGNPLEVYERATEILKDSPHAAQLRKLYIAVNLADILATKPADLLVGEPPNYESGEDDASPEQIALNQYVEENDLNQLIHESATANGYRGDAWIKTRFGYVQDYSELTRLDLDLPSGVLMEPVIEHVDATTVFPETSRGNVKRFKVVNIATVEWVSARKRDIPYLNVERHIPGYIQYSRYLLTPSDIITQYGAMIQAFIIVEQVETGREQSIVATGLPHIPVFHVPYKSVDDSWEGIGGLEKIESKLAAINDRLVQIDFILWKHADPTAYGPDLEGVSGNAVQFGGKYIPIAKDDVTPGYMTWNAQLDAAFRELDLLISAVFIMSETPQWLFGTTMAGGGQGGTGTSHTDGGAIKSRFMPIISKVRRIKTHYDRAIRDALYTCYLFDKEFGDYKGATEYPVIEWSDGLPKDDKIEAEIAAIRTGGKATLDVQSSIKRMDGVDDSKANEIIRRIVEDGDRELGTVEASIFNSEVDANDTED</sequence>
<evidence type="ECO:0000313" key="1">
    <source>
        <dbReference type="EMBL" id="MET3658517.1"/>
    </source>
</evidence>
<organism evidence="1 2">
    <name type="scientific">Sporosarcina psychrophila</name>
    <name type="common">Bacillus psychrophilus</name>
    <dbReference type="NCBI Taxonomy" id="1476"/>
    <lineage>
        <taxon>Bacteria</taxon>
        <taxon>Bacillati</taxon>
        <taxon>Bacillota</taxon>
        <taxon>Bacilli</taxon>
        <taxon>Bacillales</taxon>
        <taxon>Caryophanaceae</taxon>
        <taxon>Sporosarcina</taxon>
    </lineage>
</organism>
<dbReference type="Pfam" id="PF05133">
    <property type="entry name" value="SPP1_portal"/>
    <property type="match status" value="1"/>
</dbReference>
<accession>A0ABV2KCA5</accession>
<protein>
    <recommendedName>
        <fullName evidence="3">Portal protein</fullName>
    </recommendedName>
</protein>
<evidence type="ECO:0000313" key="2">
    <source>
        <dbReference type="Proteomes" id="UP001549104"/>
    </source>
</evidence>
<proteinExistence type="predicted"/>
<dbReference type="EMBL" id="JBEPME010000005">
    <property type="protein sequence ID" value="MET3658517.1"/>
    <property type="molecule type" value="Genomic_DNA"/>
</dbReference>
<comment type="caution">
    <text evidence="1">The sequence shown here is derived from an EMBL/GenBank/DDBJ whole genome shotgun (WGS) entry which is preliminary data.</text>
</comment>
<reference evidence="1 2" key="1">
    <citation type="submission" date="2024-06" db="EMBL/GenBank/DDBJ databases">
        <title>Sorghum-associated microbial communities from plants grown in Nebraska, USA.</title>
        <authorList>
            <person name="Schachtman D."/>
        </authorList>
    </citation>
    <scope>NUCLEOTIDE SEQUENCE [LARGE SCALE GENOMIC DNA]</scope>
    <source>
        <strain evidence="1 2">1288</strain>
    </source>
</reference>
<dbReference type="RefSeq" id="WP_354314176.1">
    <property type="nucleotide sequence ID" value="NZ_JBEPME010000005.1"/>
</dbReference>
<dbReference type="Proteomes" id="UP001549104">
    <property type="component" value="Unassembled WGS sequence"/>
</dbReference>